<dbReference type="EMBL" id="AWUE01020773">
    <property type="protein sequence ID" value="OMO66218.1"/>
    <property type="molecule type" value="Genomic_DNA"/>
</dbReference>
<comment type="function">
    <text evidence="7">Controls stomatal patterning.</text>
</comment>
<evidence type="ECO:0000256" key="2">
    <source>
        <dbReference type="ARBA" id="ARBA00008127"/>
    </source>
</evidence>
<dbReference type="GO" id="GO:0005576">
    <property type="term" value="C:extracellular region"/>
    <property type="evidence" value="ECO:0007669"/>
    <property type="project" value="UniProtKB-SubCell"/>
</dbReference>
<evidence type="ECO:0000256" key="8">
    <source>
        <dbReference type="SAM" id="MobiDB-lite"/>
    </source>
</evidence>
<keyword evidence="4 7" id="KW-0964">Secreted</keyword>
<evidence type="ECO:0000256" key="6">
    <source>
        <dbReference type="ARBA" id="ARBA00023157"/>
    </source>
</evidence>
<feature type="compositionally biased region" description="Low complexity" evidence="8">
    <location>
        <begin position="42"/>
        <end position="53"/>
    </location>
</feature>
<dbReference type="Proteomes" id="UP000187203">
    <property type="component" value="Unassembled WGS sequence"/>
</dbReference>
<proteinExistence type="inferred from homology"/>
<dbReference type="AlphaFoldDB" id="A0A1R3H768"/>
<keyword evidence="6" id="KW-1015">Disulfide bond</keyword>
<dbReference type="PANTHER" id="PTHR33109:SF3">
    <property type="entry name" value="EPIDERMAL PATTERNING FACTOR-LIKE PROTEIN"/>
    <property type="match status" value="1"/>
</dbReference>
<dbReference type="OrthoDB" id="1843021at2759"/>
<evidence type="ECO:0000256" key="3">
    <source>
        <dbReference type="ARBA" id="ARBA00022473"/>
    </source>
</evidence>
<dbReference type="STRING" id="93759.A0A1R3H768"/>
<evidence type="ECO:0000313" key="9">
    <source>
        <dbReference type="EMBL" id="OMO66218.1"/>
    </source>
</evidence>
<name>A0A1R3H768_9ROSI</name>
<dbReference type="GO" id="GO:0010052">
    <property type="term" value="P:guard cell differentiation"/>
    <property type="evidence" value="ECO:0007669"/>
    <property type="project" value="UniProtKB-UniRule"/>
</dbReference>
<keyword evidence="5 7" id="KW-0732">Signal</keyword>
<comment type="similarity">
    <text evidence="2 7">Belongs to the plant cysteine rich small secretory peptide family. Epidermal patterning factor subfamily.</text>
</comment>
<evidence type="ECO:0000256" key="4">
    <source>
        <dbReference type="ARBA" id="ARBA00022525"/>
    </source>
</evidence>
<organism evidence="9 10">
    <name type="scientific">Corchorus olitorius</name>
    <dbReference type="NCBI Taxonomy" id="93759"/>
    <lineage>
        <taxon>Eukaryota</taxon>
        <taxon>Viridiplantae</taxon>
        <taxon>Streptophyta</taxon>
        <taxon>Embryophyta</taxon>
        <taxon>Tracheophyta</taxon>
        <taxon>Spermatophyta</taxon>
        <taxon>Magnoliopsida</taxon>
        <taxon>eudicotyledons</taxon>
        <taxon>Gunneridae</taxon>
        <taxon>Pentapetalae</taxon>
        <taxon>rosids</taxon>
        <taxon>malvids</taxon>
        <taxon>Malvales</taxon>
        <taxon>Malvaceae</taxon>
        <taxon>Grewioideae</taxon>
        <taxon>Apeibeae</taxon>
        <taxon>Corchorus</taxon>
    </lineage>
</organism>
<evidence type="ECO:0000313" key="10">
    <source>
        <dbReference type="Proteomes" id="UP000187203"/>
    </source>
</evidence>
<sequence length="137" mass="14829">MEGRLFCFLFVLQIVSWSSATSRPLAPNDGLGVHHQPVTGQSSESLQVSSSGSKEISLQSFEGMELGRAAINEAEEENKLGIGSTPPSCEHKCYGCSPCEAIQVPAITSKRSHLGLQYANYEPESWKCKCGPSFYSP</sequence>
<comment type="subcellular location">
    <subcellularLocation>
        <location evidence="1 7">Secreted</location>
    </subcellularLocation>
</comment>
<evidence type="ECO:0000256" key="1">
    <source>
        <dbReference type="ARBA" id="ARBA00004613"/>
    </source>
</evidence>
<reference evidence="10" key="1">
    <citation type="submission" date="2013-09" db="EMBL/GenBank/DDBJ databases">
        <title>Corchorus olitorius genome sequencing.</title>
        <authorList>
            <person name="Alam M."/>
            <person name="Haque M.S."/>
            <person name="Islam M.S."/>
            <person name="Emdad E.M."/>
            <person name="Islam M.M."/>
            <person name="Ahmed B."/>
            <person name="Halim A."/>
            <person name="Hossen Q.M.M."/>
            <person name="Hossain M.Z."/>
            <person name="Ahmed R."/>
            <person name="Khan M.M."/>
            <person name="Islam R."/>
            <person name="Rashid M.M."/>
            <person name="Khan S.A."/>
            <person name="Rahman M.S."/>
            <person name="Alam M."/>
            <person name="Yahiya A.S."/>
            <person name="Khan M.S."/>
            <person name="Azam M.S."/>
            <person name="Haque T."/>
            <person name="Lashkar M.Z.H."/>
            <person name="Akhand A.I."/>
            <person name="Morshed G."/>
            <person name="Roy S."/>
            <person name="Uddin K.S."/>
            <person name="Rabeya T."/>
            <person name="Hossain A.S."/>
            <person name="Chowdhury A."/>
            <person name="Snigdha A.R."/>
            <person name="Mortoza M.S."/>
            <person name="Matin S.A."/>
            <person name="Hoque S.M.E."/>
            <person name="Islam M.K."/>
            <person name="Roy D.K."/>
            <person name="Haider R."/>
            <person name="Moosa M.M."/>
            <person name="Elias S.M."/>
            <person name="Hasan A.M."/>
            <person name="Jahan S."/>
            <person name="Shafiuddin M."/>
            <person name="Mahmood N."/>
            <person name="Shommy N.S."/>
        </authorList>
    </citation>
    <scope>NUCLEOTIDE SEQUENCE [LARGE SCALE GENOMIC DNA]</scope>
    <source>
        <strain evidence="10">cv. O-4</strain>
    </source>
</reference>
<comment type="caution">
    <text evidence="9">The sequence shown here is derived from an EMBL/GenBank/DDBJ whole genome shotgun (WGS) entry which is preliminary data.</text>
</comment>
<keyword evidence="3 7" id="KW-0217">Developmental protein</keyword>
<protein>
    <recommendedName>
        <fullName evidence="7">Epidermal patterning factor-like protein</fullName>
    </recommendedName>
</protein>
<keyword evidence="10" id="KW-1185">Reference proteome</keyword>
<evidence type="ECO:0000256" key="5">
    <source>
        <dbReference type="ARBA" id="ARBA00022729"/>
    </source>
</evidence>
<dbReference type="InterPro" id="IPR039455">
    <property type="entry name" value="EPFL"/>
</dbReference>
<feature type="chain" id="PRO_5027132781" description="Epidermal patterning factor-like protein" evidence="7">
    <location>
        <begin position="23"/>
        <end position="137"/>
    </location>
</feature>
<evidence type="ECO:0000256" key="7">
    <source>
        <dbReference type="RuleBase" id="RU367102"/>
    </source>
</evidence>
<dbReference type="PANTHER" id="PTHR33109">
    <property type="entry name" value="EPIDERMAL PATTERNING FACTOR-LIKE PROTEIN 4"/>
    <property type="match status" value="1"/>
</dbReference>
<accession>A0A1R3H768</accession>
<gene>
    <name evidence="9" type="ORF">COLO4_30682</name>
</gene>
<feature type="region of interest" description="Disordered" evidence="8">
    <location>
        <begin position="28"/>
        <end position="54"/>
    </location>
</feature>
<feature type="signal peptide" evidence="7">
    <location>
        <begin position="1"/>
        <end position="22"/>
    </location>
</feature>
<dbReference type="Pfam" id="PF17181">
    <property type="entry name" value="EPF"/>
    <property type="match status" value="1"/>
</dbReference>